<dbReference type="PANTHER" id="PTHR33973">
    <property type="entry name" value="OS07G0153300 PROTEIN"/>
    <property type="match status" value="1"/>
</dbReference>
<organism evidence="1 2">
    <name type="scientific">Knoellia remsis</name>
    <dbReference type="NCBI Taxonomy" id="407159"/>
    <lineage>
        <taxon>Bacteria</taxon>
        <taxon>Bacillati</taxon>
        <taxon>Actinomycetota</taxon>
        <taxon>Actinomycetes</taxon>
        <taxon>Micrococcales</taxon>
        <taxon>Intrasporangiaceae</taxon>
        <taxon>Knoellia</taxon>
    </lineage>
</organism>
<sequence length="254" mass="28416">MSVDLPQLPALVVGTVRHVRHVPFRREFTHRHYQWLLDLDAPLHLPAWLRPVASFRPEDHLSSPRTLTDLKANVLRVLARAGIPTDGVTRVVALTHARVLGHVFDPMTAYWCLGDDGTLHGVVVEVHNTYGGRHAYAVQPDAWGDAAVDKEFYVSPFNDVSGEYALRVHLDAERVSVGVRLRREGQLVLTAVVDGETRPATPRVVAETVARHPLMTQRVTALIRAHGIGLWARRLPVQPRPRRADTTIPEESVR</sequence>
<dbReference type="InterPro" id="IPR010775">
    <property type="entry name" value="DUF1365"/>
</dbReference>
<dbReference type="AlphaFoldDB" id="A0A2T0UJN3"/>
<dbReference type="PANTHER" id="PTHR33973:SF4">
    <property type="entry name" value="OS07G0153300 PROTEIN"/>
    <property type="match status" value="1"/>
</dbReference>
<dbReference type="Proteomes" id="UP000237822">
    <property type="component" value="Unassembled WGS sequence"/>
</dbReference>
<evidence type="ECO:0008006" key="3">
    <source>
        <dbReference type="Google" id="ProtNLM"/>
    </source>
</evidence>
<evidence type="ECO:0000313" key="2">
    <source>
        <dbReference type="Proteomes" id="UP000237822"/>
    </source>
</evidence>
<comment type="caution">
    <text evidence="1">The sequence shown here is derived from an EMBL/GenBank/DDBJ whole genome shotgun (WGS) entry which is preliminary data.</text>
</comment>
<keyword evidence="2" id="KW-1185">Reference proteome</keyword>
<protein>
    <recommendedName>
        <fullName evidence="3">DUF1365 family protein</fullName>
    </recommendedName>
</protein>
<dbReference type="Pfam" id="PF07103">
    <property type="entry name" value="DUF1365"/>
    <property type="match status" value="1"/>
</dbReference>
<reference evidence="1 2" key="1">
    <citation type="submission" date="2018-03" db="EMBL/GenBank/DDBJ databases">
        <title>Genomic Encyclopedia of Archaeal and Bacterial Type Strains, Phase II (KMG-II): from individual species to whole genera.</title>
        <authorList>
            <person name="Goeker M."/>
        </authorList>
    </citation>
    <scope>NUCLEOTIDE SEQUENCE [LARGE SCALE GENOMIC DNA]</scope>
    <source>
        <strain evidence="1 2">ATCC BAA-1496</strain>
    </source>
</reference>
<evidence type="ECO:0000313" key="1">
    <source>
        <dbReference type="EMBL" id="PRY58068.1"/>
    </source>
</evidence>
<dbReference type="EMBL" id="PVTI01000014">
    <property type="protein sequence ID" value="PRY58068.1"/>
    <property type="molecule type" value="Genomic_DNA"/>
</dbReference>
<accession>A0A2T0UJN3</accession>
<gene>
    <name evidence="1" type="ORF">BCF74_114100</name>
</gene>
<name>A0A2T0UJN3_9MICO</name>
<proteinExistence type="predicted"/>